<evidence type="ECO:0000256" key="1">
    <source>
        <dbReference type="SAM" id="MobiDB-lite"/>
    </source>
</evidence>
<dbReference type="SUPFAM" id="SSF52540">
    <property type="entry name" value="P-loop containing nucleoside triphosphate hydrolases"/>
    <property type="match status" value="1"/>
</dbReference>
<organism evidence="2">
    <name type="scientific">Odontella aurita</name>
    <dbReference type="NCBI Taxonomy" id="265563"/>
    <lineage>
        <taxon>Eukaryota</taxon>
        <taxon>Sar</taxon>
        <taxon>Stramenopiles</taxon>
        <taxon>Ochrophyta</taxon>
        <taxon>Bacillariophyta</taxon>
        <taxon>Mediophyceae</taxon>
        <taxon>Biddulphiophycidae</taxon>
        <taxon>Eupodiscales</taxon>
        <taxon>Odontellaceae</taxon>
        <taxon>Odontella</taxon>
    </lineage>
</organism>
<evidence type="ECO:0008006" key="3">
    <source>
        <dbReference type="Google" id="ProtNLM"/>
    </source>
</evidence>
<evidence type="ECO:0000313" key="2">
    <source>
        <dbReference type="EMBL" id="CAE2199792.1"/>
    </source>
</evidence>
<dbReference type="EMBL" id="HBKQ01000322">
    <property type="protein sequence ID" value="CAE2199792.1"/>
    <property type="molecule type" value="Transcribed_RNA"/>
</dbReference>
<reference evidence="2" key="1">
    <citation type="submission" date="2021-01" db="EMBL/GenBank/DDBJ databases">
        <authorList>
            <person name="Corre E."/>
            <person name="Pelletier E."/>
            <person name="Niang G."/>
            <person name="Scheremetjew M."/>
            <person name="Finn R."/>
            <person name="Kale V."/>
            <person name="Holt S."/>
            <person name="Cochrane G."/>
            <person name="Meng A."/>
            <person name="Brown T."/>
            <person name="Cohen L."/>
        </authorList>
    </citation>
    <scope>NUCLEOTIDE SEQUENCE</scope>
    <source>
        <strain evidence="2">Isolate 1302-5</strain>
    </source>
</reference>
<gene>
    <name evidence="2" type="ORF">OAUR00152_LOCUS218</name>
</gene>
<feature type="region of interest" description="Disordered" evidence="1">
    <location>
        <begin position="356"/>
        <end position="376"/>
    </location>
</feature>
<dbReference type="Gene3D" id="3.40.50.300">
    <property type="entry name" value="P-loop containing nucleotide triphosphate hydrolases"/>
    <property type="match status" value="1"/>
</dbReference>
<sequence length="414" mass="45549">MHTDEMMTAPPLLAPSTSADLTEPPAQKPSLHFMSSAILVPPRREEANARTSPSSAACAVLAAAAFVASVAAATLRLAPPAVAPPTSSEDAALRPAPLVSRSLPSEVVPPSSLLDPVVDSNLADLDGPPFDPAYETPLYWHVIKAAGTTVQAVFSGCWDLSLASGVGRGHEDEETLRIMKIPGLTGHYLNVNTASPPGIERAAALGLAQSGLADAIVSPRFAPVAALLFEPPFRGRLFALFRHPIDRAVSMFYYLQTANWEPSYQETWGDMTLLEYSEHHSEKDWMVHMLAGKTRGPATEEDLEVAKEVLRRKCLVGLVHRMDESVQRFESYFGWDRRADPDDKVKSRQRKRCTENLLHGGANRGQEHPRAEEGSEEWEVLMRANRLDIQLFEYAEGLFEEQGRLFEEEEEDAT</sequence>
<dbReference type="AlphaFoldDB" id="A0A7S4HHZ9"/>
<proteinExistence type="predicted"/>
<dbReference type="PANTHER" id="PTHR32301">
    <property type="entry name" value="COUNTIN RECEPTOR CNR3-RELATED"/>
    <property type="match status" value="1"/>
</dbReference>
<accession>A0A7S4HHZ9</accession>
<dbReference type="PANTHER" id="PTHR32301:SF6">
    <property type="entry name" value="GOLVESIN-RELATED"/>
    <property type="match status" value="1"/>
</dbReference>
<protein>
    <recommendedName>
        <fullName evidence="3">Sulfotransferase domain-containing protein</fullName>
    </recommendedName>
</protein>
<feature type="region of interest" description="Disordered" evidence="1">
    <location>
        <begin position="1"/>
        <end position="26"/>
    </location>
</feature>
<name>A0A7S4HHZ9_9STRA</name>
<dbReference type="InterPro" id="IPR027417">
    <property type="entry name" value="P-loop_NTPase"/>
</dbReference>
<dbReference type="InterPro" id="IPR053259">
    <property type="entry name" value="Golvesin-related_Golgi"/>
</dbReference>